<proteinExistence type="predicted"/>
<dbReference type="Proteomes" id="UP000550501">
    <property type="component" value="Unassembled WGS sequence"/>
</dbReference>
<keyword evidence="2" id="KW-1185">Reference proteome</keyword>
<gene>
    <name evidence="1" type="ORF">FHR72_001733</name>
</gene>
<evidence type="ECO:0000313" key="2">
    <source>
        <dbReference type="Proteomes" id="UP000550501"/>
    </source>
</evidence>
<protein>
    <submittedName>
        <fullName evidence="1">Uncharacterized protein</fullName>
    </submittedName>
</protein>
<comment type="caution">
    <text evidence="1">The sequence shown here is derived from an EMBL/GenBank/DDBJ whole genome shotgun (WGS) entry which is preliminary data.</text>
</comment>
<organism evidence="1 2">
    <name type="scientific">Mycolicibacterium iranicum</name>
    <name type="common">Mycobacterium iranicum</name>
    <dbReference type="NCBI Taxonomy" id="912594"/>
    <lineage>
        <taxon>Bacteria</taxon>
        <taxon>Bacillati</taxon>
        <taxon>Actinomycetota</taxon>
        <taxon>Actinomycetes</taxon>
        <taxon>Mycobacteriales</taxon>
        <taxon>Mycobacteriaceae</taxon>
        <taxon>Mycolicibacterium</taxon>
    </lineage>
</organism>
<accession>A0A839Q796</accession>
<dbReference type="EMBL" id="JACHVU010000003">
    <property type="protein sequence ID" value="MBB2990265.1"/>
    <property type="molecule type" value="Genomic_DNA"/>
</dbReference>
<name>A0A839Q796_MYCIR</name>
<reference evidence="1 2" key="1">
    <citation type="submission" date="2020-08" db="EMBL/GenBank/DDBJ databases">
        <title>The Agave Microbiome: Exploring the role of microbial communities in plant adaptations to desert environments.</title>
        <authorList>
            <person name="Partida-Martinez L.P."/>
        </authorList>
    </citation>
    <scope>NUCLEOTIDE SEQUENCE [LARGE SCALE GENOMIC DNA]</scope>
    <source>
        <strain evidence="1 2">AT2.18</strain>
    </source>
</reference>
<evidence type="ECO:0000313" key="1">
    <source>
        <dbReference type="EMBL" id="MBB2990265.1"/>
    </source>
</evidence>
<sequence length="83" mass="8883">MLYRFVMEGRPLRHPAQYDETQGVQVADIETRCRAAIAAASTAVGEINVALRAAASRHTAAGHRPPAGTPVEHRACGRILGVH</sequence>
<dbReference type="AlphaFoldDB" id="A0A839Q796"/>